<protein>
    <submittedName>
        <fullName evidence="1">Uncharacterized protein</fullName>
    </submittedName>
</protein>
<dbReference type="PANTHER" id="PTHR34822">
    <property type="entry name" value="GRPB DOMAIN PROTEIN (AFU_ORTHOLOGUE AFUA_1G01530)"/>
    <property type="match status" value="1"/>
</dbReference>
<dbReference type="PANTHER" id="PTHR34822:SF1">
    <property type="entry name" value="GRPB FAMILY PROTEIN"/>
    <property type="match status" value="1"/>
</dbReference>
<accession>A0A511N6N2</accession>
<dbReference type="InterPro" id="IPR043519">
    <property type="entry name" value="NT_sf"/>
</dbReference>
<name>A0A511N6N2_DEIC1</name>
<comment type="caution">
    <text evidence="1">The sequence shown here is derived from an EMBL/GenBank/DDBJ whole genome shotgun (WGS) entry which is preliminary data.</text>
</comment>
<dbReference type="EMBL" id="BJXB01000018">
    <property type="protein sequence ID" value="GEM48127.1"/>
    <property type="molecule type" value="Genomic_DNA"/>
</dbReference>
<sequence length="361" mass="41816">MPEIELVAHNPFWTRAYQHERKLLLEALFPVTGPLLIEHIGSTSIKNIAAKDVIDIMVGLTQPLSQEAIEAFEKLGYDYMGEAGIPGRFFFKRDPRTHHVHVVQLGHDHGFWWEHLLFRDYLRSFPEPARRYEQVKLDLAARFPNDRPSYTSSKSPIIHELLAEAIEWESHFGPVRQIQQVLQQTPFQWAIAGGWALDLATGKGQRHHEDIDVMVYRKEQLGLQRFLHNQGWVLSRIHKGEYFRWLEGEELPEGDHQVHATHMDHPSMDLLFNEGDLEHWVYRRNPALTRKAAICTGPHGIRYLAPEVVLLYKSGGTAGERTKDAEDARRMFPILSASQKTWLLQQLPPNHPWHDLIVEDL</sequence>
<dbReference type="InterPro" id="IPR019646">
    <property type="entry name" value="Aminoglyc_AdlTrfase"/>
</dbReference>
<dbReference type="Pfam" id="PF04229">
    <property type="entry name" value="GrpB"/>
    <property type="match status" value="1"/>
</dbReference>
<evidence type="ECO:0000313" key="2">
    <source>
        <dbReference type="Proteomes" id="UP000321306"/>
    </source>
</evidence>
<dbReference type="Pfam" id="PF10706">
    <property type="entry name" value="Aminoglyc_resit"/>
    <property type="match status" value="1"/>
</dbReference>
<dbReference type="Gene3D" id="3.30.460.10">
    <property type="entry name" value="Beta Polymerase, domain 2"/>
    <property type="match status" value="1"/>
</dbReference>
<proteinExistence type="predicted"/>
<keyword evidence="2" id="KW-1185">Reference proteome</keyword>
<dbReference type="OrthoDB" id="9800567at2"/>
<dbReference type="AlphaFoldDB" id="A0A511N6N2"/>
<dbReference type="SUPFAM" id="SSF81301">
    <property type="entry name" value="Nucleotidyltransferase"/>
    <property type="match status" value="2"/>
</dbReference>
<dbReference type="Gene3D" id="3.30.460.40">
    <property type="match status" value="1"/>
</dbReference>
<reference evidence="1 2" key="1">
    <citation type="submission" date="2019-07" db="EMBL/GenBank/DDBJ databases">
        <title>Whole genome shotgun sequence of Deinococcus cellulosilyticus NBRC 106333.</title>
        <authorList>
            <person name="Hosoyama A."/>
            <person name="Uohara A."/>
            <person name="Ohji S."/>
            <person name="Ichikawa N."/>
        </authorList>
    </citation>
    <scope>NUCLEOTIDE SEQUENCE [LARGE SCALE GENOMIC DNA]</scope>
    <source>
        <strain evidence="1 2">NBRC 106333</strain>
    </source>
</reference>
<dbReference type="InterPro" id="IPR007344">
    <property type="entry name" value="GrpB/CoaE"/>
</dbReference>
<dbReference type="RefSeq" id="WP_146886954.1">
    <property type="nucleotide sequence ID" value="NZ_BJXB01000018.1"/>
</dbReference>
<gene>
    <name evidence="1" type="ORF">DC3_37620</name>
</gene>
<evidence type="ECO:0000313" key="1">
    <source>
        <dbReference type="EMBL" id="GEM48127.1"/>
    </source>
</evidence>
<organism evidence="1 2">
    <name type="scientific">Deinococcus cellulosilyticus (strain DSM 18568 / NBRC 106333 / KACC 11606 / 5516J-15)</name>
    <dbReference type="NCBI Taxonomy" id="1223518"/>
    <lineage>
        <taxon>Bacteria</taxon>
        <taxon>Thermotogati</taxon>
        <taxon>Deinococcota</taxon>
        <taxon>Deinococci</taxon>
        <taxon>Deinococcales</taxon>
        <taxon>Deinococcaceae</taxon>
        <taxon>Deinococcus</taxon>
    </lineage>
</organism>
<dbReference type="Proteomes" id="UP000321306">
    <property type="component" value="Unassembled WGS sequence"/>
</dbReference>